<feature type="compositionally biased region" description="Low complexity" evidence="1">
    <location>
        <begin position="187"/>
        <end position="196"/>
    </location>
</feature>
<feature type="region of interest" description="Disordered" evidence="1">
    <location>
        <begin position="457"/>
        <end position="501"/>
    </location>
</feature>
<feature type="compositionally biased region" description="Basic and acidic residues" evidence="1">
    <location>
        <begin position="140"/>
        <end position="153"/>
    </location>
</feature>
<evidence type="ECO:0000256" key="1">
    <source>
        <dbReference type="SAM" id="MobiDB-lite"/>
    </source>
</evidence>
<feature type="region of interest" description="Disordered" evidence="1">
    <location>
        <begin position="19"/>
        <end position="59"/>
    </location>
</feature>
<feature type="region of interest" description="Disordered" evidence="1">
    <location>
        <begin position="83"/>
        <end position="153"/>
    </location>
</feature>
<sequence>MESDFVQEKTGHRCKVCRLSVRGHPGPYGRGKCKFERREGSSDEEYFKQQRGSAHVEEKLRSLRRDSKVSDLVRAVWSDSISVDTDETQVRQSRSLNLKKSSGYSRENASTRARSESPAVQFSRHRARNVSTSREAGPARPEKPDIRDLRKSRALVREVDKALDDLLDPDTSRGKQPRSKRYEDRGSVSSLSQSDSTESDFMRKLRRRQRRRGSRGKSCKMKGERVSSKLFISRRRCDSYDSGTSGMSDDSRSRSTKRRRRRAGKSGRIRTIDDSGTRHVKLDWPQHKVHFPGYGNKGGVASDQLSLLMLVHGFLKNVLYSDRVSVDAEHQLVHLAGLTFDVVNYDWKLVREVHASLLYGVEYGSLTWGSRGTFDAIRESHYRTQAGAARGNVKSSRAEPVSVACVAGNRPRYCGEFHSGTCSWQSGHWSTRWNAPRLHHVCSACLIVRDIRAPHPTQDCQYKPRPFGGSTDRTNHNSGDPAHLSQGLGPSRELSQDDQVT</sequence>
<protein>
    <submittedName>
        <fullName evidence="2">Uncharacterized protein</fullName>
    </submittedName>
</protein>
<organism>
    <name type="scientific">Branchiostoma floridae</name>
    <name type="common">Florida lancelet</name>
    <name type="synonym">Amphioxus</name>
    <dbReference type="NCBI Taxonomy" id="7739"/>
    <lineage>
        <taxon>Eukaryota</taxon>
        <taxon>Metazoa</taxon>
        <taxon>Chordata</taxon>
        <taxon>Cephalochordata</taxon>
        <taxon>Leptocardii</taxon>
        <taxon>Amphioxiformes</taxon>
        <taxon>Branchiostomatidae</taxon>
        <taxon>Branchiostoma</taxon>
    </lineage>
</organism>
<dbReference type="InParanoid" id="C3YG06"/>
<reference evidence="2" key="1">
    <citation type="journal article" date="2008" name="Nature">
        <title>The amphioxus genome and the evolution of the chordate karyotype.</title>
        <authorList>
            <consortium name="US DOE Joint Genome Institute (JGI-PGF)"/>
            <person name="Putnam N.H."/>
            <person name="Butts T."/>
            <person name="Ferrier D.E.K."/>
            <person name="Furlong R.F."/>
            <person name="Hellsten U."/>
            <person name="Kawashima T."/>
            <person name="Robinson-Rechavi M."/>
            <person name="Shoguchi E."/>
            <person name="Terry A."/>
            <person name="Yu J.-K."/>
            <person name="Benito-Gutierrez E.L."/>
            <person name="Dubchak I."/>
            <person name="Garcia-Fernandez J."/>
            <person name="Gibson-Brown J.J."/>
            <person name="Grigoriev I.V."/>
            <person name="Horton A.C."/>
            <person name="de Jong P.J."/>
            <person name="Jurka J."/>
            <person name="Kapitonov V.V."/>
            <person name="Kohara Y."/>
            <person name="Kuroki Y."/>
            <person name="Lindquist E."/>
            <person name="Lucas S."/>
            <person name="Osoegawa K."/>
            <person name="Pennacchio L.A."/>
            <person name="Salamov A.A."/>
            <person name="Satou Y."/>
            <person name="Sauka-Spengler T."/>
            <person name="Schmutz J."/>
            <person name="Shin-I T."/>
            <person name="Toyoda A."/>
            <person name="Bronner-Fraser M."/>
            <person name="Fujiyama A."/>
            <person name="Holland L.Z."/>
            <person name="Holland P.W.H."/>
            <person name="Satoh N."/>
            <person name="Rokhsar D.S."/>
        </authorList>
    </citation>
    <scope>NUCLEOTIDE SEQUENCE [LARGE SCALE GENOMIC DNA]</scope>
    <source>
        <strain evidence="2">S238N-H82</strain>
        <tissue evidence="2">Testes</tissue>
    </source>
</reference>
<dbReference type="AlphaFoldDB" id="C3YG06"/>
<feature type="compositionally biased region" description="Polar residues" evidence="1">
    <location>
        <begin position="90"/>
        <end position="112"/>
    </location>
</feature>
<feature type="compositionally biased region" description="Basic and acidic residues" evidence="1">
    <location>
        <begin position="33"/>
        <end position="59"/>
    </location>
</feature>
<feature type="compositionally biased region" description="Basic residues" evidence="1">
    <location>
        <begin position="254"/>
        <end position="268"/>
    </location>
</feature>
<proteinExistence type="predicted"/>
<accession>C3YG06</accession>
<gene>
    <name evidence="2" type="ORF">BRAFLDRAFT_70651</name>
</gene>
<feature type="compositionally biased region" description="Basic residues" evidence="1">
    <location>
        <begin position="204"/>
        <end position="220"/>
    </location>
</feature>
<feature type="region of interest" description="Disordered" evidence="1">
    <location>
        <begin position="238"/>
        <end position="272"/>
    </location>
</feature>
<dbReference type="EMBL" id="GG666510">
    <property type="protein sequence ID" value="EEN60811.1"/>
    <property type="molecule type" value="Genomic_DNA"/>
</dbReference>
<name>C3YG06_BRAFL</name>
<feature type="region of interest" description="Disordered" evidence="1">
    <location>
        <begin position="165"/>
        <end position="225"/>
    </location>
</feature>
<evidence type="ECO:0000313" key="2">
    <source>
        <dbReference type="EMBL" id="EEN60811.1"/>
    </source>
</evidence>